<feature type="transmembrane region" description="Helical" evidence="8">
    <location>
        <begin position="88"/>
        <end position="109"/>
    </location>
</feature>
<keyword evidence="3" id="KW-1003">Cell membrane</keyword>
<evidence type="ECO:0000313" key="10">
    <source>
        <dbReference type="EMBL" id="MXV17624.1"/>
    </source>
</evidence>
<protein>
    <submittedName>
        <fullName evidence="10">Heme-copper oxidase subunit III</fullName>
    </submittedName>
</protein>
<dbReference type="PANTHER" id="PTHR11403">
    <property type="entry name" value="CYTOCHROME C OXIDASE SUBUNIT III"/>
    <property type="match status" value="1"/>
</dbReference>
<keyword evidence="4 7" id="KW-0812">Transmembrane</keyword>
<organism evidence="10 11">
    <name type="scientific">Hufsiella ginkgonis</name>
    <dbReference type="NCBI Taxonomy" id="2695274"/>
    <lineage>
        <taxon>Bacteria</taxon>
        <taxon>Pseudomonadati</taxon>
        <taxon>Bacteroidota</taxon>
        <taxon>Sphingobacteriia</taxon>
        <taxon>Sphingobacteriales</taxon>
        <taxon>Sphingobacteriaceae</taxon>
        <taxon>Hufsiella</taxon>
    </lineage>
</organism>
<dbReference type="EMBL" id="WVHS01000005">
    <property type="protein sequence ID" value="MXV17624.1"/>
    <property type="molecule type" value="Genomic_DNA"/>
</dbReference>
<dbReference type="Proteomes" id="UP000451233">
    <property type="component" value="Unassembled WGS sequence"/>
</dbReference>
<dbReference type="Pfam" id="PF00510">
    <property type="entry name" value="COX3"/>
    <property type="match status" value="1"/>
</dbReference>
<dbReference type="AlphaFoldDB" id="A0A7K1Y2W0"/>
<dbReference type="InterPro" id="IPR035973">
    <property type="entry name" value="Cyt_c_oxidase_su3-like_sf"/>
</dbReference>
<comment type="caution">
    <text evidence="10">The sequence shown here is derived from an EMBL/GenBank/DDBJ whole genome shotgun (WGS) entry which is preliminary data.</text>
</comment>
<name>A0A7K1Y2W0_9SPHI</name>
<gene>
    <name evidence="10" type="ORF">GS398_20150</name>
</gene>
<accession>A0A7K1Y2W0</accession>
<dbReference type="InterPro" id="IPR024791">
    <property type="entry name" value="Cyt_c/ubiquinol_Oxase_su3"/>
</dbReference>
<dbReference type="GO" id="GO:0019646">
    <property type="term" value="P:aerobic electron transport chain"/>
    <property type="evidence" value="ECO:0007669"/>
    <property type="project" value="InterPro"/>
</dbReference>
<evidence type="ECO:0000313" key="11">
    <source>
        <dbReference type="Proteomes" id="UP000451233"/>
    </source>
</evidence>
<comment type="similarity">
    <text evidence="2 7">Belongs to the cytochrome c oxidase subunit 3 family.</text>
</comment>
<feature type="transmembrane region" description="Helical" evidence="8">
    <location>
        <begin position="21"/>
        <end position="43"/>
    </location>
</feature>
<evidence type="ECO:0000256" key="3">
    <source>
        <dbReference type="ARBA" id="ARBA00022475"/>
    </source>
</evidence>
<proteinExistence type="inferred from homology"/>
<dbReference type="PROSITE" id="PS50253">
    <property type="entry name" value="COX3"/>
    <property type="match status" value="1"/>
</dbReference>
<sequence>MAQLNIEETKTNLKAKKFLMWLFLVSSFIYFAGLTSGFIVYTAGSANRGIKTILPEEFMYSTAAIILSSLTMHLAVRAGKGLRFGSQQLFLALTFVLGIVFFVIQWKAWNVLASRGIMFSFNKNASQSFVYVFVWSHLAHILAGLGLIVGAMLGRVRNIAQIRNVFRLEITSIFWHFIDILWIYLYVFLLLNQ</sequence>
<dbReference type="GO" id="GO:0004129">
    <property type="term" value="F:cytochrome-c oxidase activity"/>
    <property type="evidence" value="ECO:0007669"/>
    <property type="project" value="InterPro"/>
</dbReference>
<evidence type="ECO:0000256" key="5">
    <source>
        <dbReference type="ARBA" id="ARBA00022989"/>
    </source>
</evidence>
<reference evidence="10 11" key="1">
    <citation type="submission" date="2019-11" db="EMBL/GenBank/DDBJ databases">
        <title>Pedobacter sp. HMF7056 Genome sequencing and assembly.</title>
        <authorList>
            <person name="Kang H."/>
            <person name="Kim H."/>
            <person name="Joh K."/>
        </authorList>
    </citation>
    <scope>NUCLEOTIDE SEQUENCE [LARGE SCALE GENOMIC DNA]</scope>
    <source>
        <strain evidence="10 11">HMF7056</strain>
    </source>
</reference>
<feature type="transmembrane region" description="Helical" evidence="8">
    <location>
        <begin position="58"/>
        <end position="76"/>
    </location>
</feature>
<evidence type="ECO:0000256" key="4">
    <source>
        <dbReference type="ARBA" id="ARBA00022692"/>
    </source>
</evidence>
<comment type="subcellular location">
    <subcellularLocation>
        <location evidence="1 7">Cell membrane</location>
        <topology evidence="1 7">Multi-pass membrane protein</topology>
    </subcellularLocation>
</comment>
<dbReference type="SUPFAM" id="SSF81452">
    <property type="entry name" value="Cytochrome c oxidase subunit III-like"/>
    <property type="match status" value="1"/>
</dbReference>
<feature type="transmembrane region" description="Helical" evidence="8">
    <location>
        <begin position="173"/>
        <end position="191"/>
    </location>
</feature>
<evidence type="ECO:0000256" key="1">
    <source>
        <dbReference type="ARBA" id="ARBA00004651"/>
    </source>
</evidence>
<dbReference type="PANTHER" id="PTHR11403:SF2">
    <property type="entry name" value="CYTOCHROME BO(3) UBIQUINOL OXIDASE SUBUNIT 3"/>
    <property type="match status" value="1"/>
</dbReference>
<dbReference type="GO" id="GO:0005886">
    <property type="term" value="C:plasma membrane"/>
    <property type="evidence" value="ECO:0007669"/>
    <property type="project" value="UniProtKB-SubCell"/>
</dbReference>
<dbReference type="Gene3D" id="1.20.120.80">
    <property type="entry name" value="Cytochrome c oxidase, subunit III, four-helix bundle"/>
    <property type="match status" value="1"/>
</dbReference>
<keyword evidence="6 8" id="KW-0472">Membrane</keyword>
<feature type="transmembrane region" description="Helical" evidence="8">
    <location>
        <begin position="129"/>
        <end position="153"/>
    </location>
</feature>
<evidence type="ECO:0000256" key="7">
    <source>
        <dbReference type="RuleBase" id="RU003376"/>
    </source>
</evidence>
<keyword evidence="11" id="KW-1185">Reference proteome</keyword>
<keyword evidence="5 8" id="KW-1133">Transmembrane helix</keyword>
<evidence type="ECO:0000256" key="8">
    <source>
        <dbReference type="SAM" id="Phobius"/>
    </source>
</evidence>
<evidence type="ECO:0000256" key="6">
    <source>
        <dbReference type="ARBA" id="ARBA00023136"/>
    </source>
</evidence>
<dbReference type="RefSeq" id="WP_160908613.1">
    <property type="nucleotide sequence ID" value="NZ_WVHS01000005.1"/>
</dbReference>
<dbReference type="CDD" id="cd00386">
    <property type="entry name" value="Heme_Cu_Oxidase_III_like"/>
    <property type="match status" value="1"/>
</dbReference>
<feature type="domain" description="Heme-copper oxidase subunit III family profile" evidence="9">
    <location>
        <begin position="1"/>
        <end position="193"/>
    </location>
</feature>
<dbReference type="InterPro" id="IPR013833">
    <property type="entry name" value="Cyt_c_oxidase_su3_a-hlx"/>
</dbReference>
<dbReference type="InterPro" id="IPR000298">
    <property type="entry name" value="Cyt_c_oxidase-like_su3"/>
</dbReference>
<evidence type="ECO:0000256" key="2">
    <source>
        <dbReference type="ARBA" id="ARBA00010581"/>
    </source>
</evidence>
<evidence type="ECO:0000259" key="9">
    <source>
        <dbReference type="PROSITE" id="PS50253"/>
    </source>
</evidence>